<evidence type="ECO:0000313" key="2">
    <source>
        <dbReference type="EMBL" id="NAS13036.1"/>
    </source>
</evidence>
<keyword evidence="2" id="KW-0808">Transferase</keyword>
<dbReference type="InterPro" id="IPR006342">
    <property type="entry name" value="FkbM_mtfrase"/>
</dbReference>
<dbReference type="AlphaFoldDB" id="A0A6L9EE96"/>
<dbReference type="PANTHER" id="PTHR34203:SF15">
    <property type="entry name" value="SLL1173 PROTEIN"/>
    <property type="match status" value="1"/>
</dbReference>
<name>A0A6L9EE96_9FLAO</name>
<proteinExistence type="predicted"/>
<dbReference type="SUPFAM" id="SSF53335">
    <property type="entry name" value="S-adenosyl-L-methionine-dependent methyltransferases"/>
    <property type="match status" value="1"/>
</dbReference>
<accession>A0A6L9EE96</accession>
<dbReference type="Gene3D" id="3.40.50.150">
    <property type="entry name" value="Vaccinia Virus protein VP39"/>
    <property type="match status" value="1"/>
</dbReference>
<keyword evidence="2" id="KW-0489">Methyltransferase</keyword>
<comment type="caution">
    <text evidence="2">The sequence shown here is derived from an EMBL/GenBank/DDBJ whole genome shotgun (WGS) entry which is preliminary data.</text>
</comment>
<dbReference type="InterPro" id="IPR052514">
    <property type="entry name" value="SAM-dependent_MTase"/>
</dbReference>
<keyword evidence="3" id="KW-1185">Reference proteome</keyword>
<protein>
    <submittedName>
        <fullName evidence="2">FkbM family methyltransferase</fullName>
    </submittedName>
</protein>
<organism evidence="2 3">
    <name type="scientific">Poritiphilus flavus</name>
    <dbReference type="NCBI Taxonomy" id="2697053"/>
    <lineage>
        <taxon>Bacteria</taxon>
        <taxon>Pseudomonadati</taxon>
        <taxon>Bacteroidota</taxon>
        <taxon>Flavobacteriia</taxon>
        <taxon>Flavobacteriales</taxon>
        <taxon>Flavobacteriaceae</taxon>
        <taxon>Poritiphilus</taxon>
    </lineage>
</organism>
<dbReference type="EMBL" id="WXYO01000006">
    <property type="protein sequence ID" value="NAS13036.1"/>
    <property type="molecule type" value="Genomic_DNA"/>
</dbReference>
<evidence type="ECO:0000259" key="1">
    <source>
        <dbReference type="Pfam" id="PF05050"/>
    </source>
</evidence>
<dbReference type="Pfam" id="PF05050">
    <property type="entry name" value="Methyltransf_21"/>
    <property type="match status" value="1"/>
</dbReference>
<dbReference type="GO" id="GO:0008168">
    <property type="term" value="F:methyltransferase activity"/>
    <property type="evidence" value="ECO:0007669"/>
    <property type="project" value="UniProtKB-KW"/>
</dbReference>
<sequence length="297" mass="33879">MRSLLRSLLYKEGINKIVRGLMRLMGPLVPDRYRINPSGLVNIRVNSEISLKLSTNQTSYVTRRLYWNDPLEFEYTSVFLDLIKKVDTFWDVGANIGYYSILGTKINPDLKVEAFEPSIGPLKYLSENLRINEVSDKIQVHPYALSNASGDIDFYEVFNPKFPKILNLSGEHNTGTKRGIPSQKVTVAAKRLSDIRLQTPPIDLVKIDVEGAEVAVLRGGLDAIKKDRPIVICELLFDLNESELESYFKDLEYSFFAHIGHGLKRITSLTRKEDNGIRDVFFVPLEKEHLVTEFEIL</sequence>
<dbReference type="InterPro" id="IPR029063">
    <property type="entry name" value="SAM-dependent_MTases_sf"/>
</dbReference>
<dbReference type="RefSeq" id="WP_161436080.1">
    <property type="nucleotide sequence ID" value="NZ_WXYO01000006.1"/>
</dbReference>
<dbReference type="GO" id="GO:0032259">
    <property type="term" value="P:methylation"/>
    <property type="evidence" value="ECO:0007669"/>
    <property type="project" value="UniProtKB-KW"/>
</dbReference>
<dbReference type="Proteomes" id="UP000475249">
    <property type="component" value="Unassembled WGS sequence"/>
</dbReference>
<dbReference type="NCBIfam" id="TIGR01444">
    <property type="entry name" value="fkbM_fam"/>
    <property type="match status" value="1"/>
</dbReference>
<gene>
    <name evidence="2" type="ORF">GTQ38_13555</name>
</gene>
<feature type="domain" description="Methyltransferase FkbM" evidence="1">
    <location>
        <begin position="91"/>
        <end position="253"/>
    </location>
</feature>
<dbReference type="PANTHER" id="PTHR34203">
    <property type="entry name" value="METHYLTRANSFERASE, FKBM FAMILY PROTEIN"/>
    <property type="match status" value="1"/>
</dbReference>
<evidence type="ECO:0000313" key="3">
    <source>
        <dbReference type="Proteomes" id="UP000475249"/>
    </source>
</evidence>
<reference evidence="2 3" key="1">
    <citation type="submission" date="2020-01" db="EMBL/GenBank/DDBJ databases">
        <title>Bacteria diversity of Porities sp.</title>
        <authorList>
            <person name="Wang G."/>
        </authorList>
    </citation>
    <scope>NUCLEOTIDE SEQUENCE [LARGE SCALE GENOMIC DNA]</scope>
    <source>
        <strain evidence="2 3">R33</strain>
    </source>
</reference>